<dbReference type="AlphaFoldDB" id="A0A0F9R3W8"/>
<gene>
    <name evidence="1" type="ORF">LCGC14_0698660</name>
</gene>
<reference evidence="1" key="1">
    <citation type="journal article" date="2015" name="Nature">
        <title>Complex archaea that bridge the gap between prokaryotes and eukaryotes.</title>
        <authorList>
            <person name="Spang A."/>
            <person name="Saw J.H."/>
            <person name="Jorgensen S.L."/>
            <person name="Zaremba-Niedzwiedzka K."/>
            <person name="Martijn J."/>
            <person name="Lind A.E."/>
            <person name="van Eijk R."/>
            <person name="Schleper C."/>
            <person name="Guy L."/>
            <person name="Ettema T.J."/>
        </authorList>
    </citation>
    <scope>NUCLEOTIDE SEQUENCE</scope>
</reference>
<evidence type="ECO:0000313" key="1">
    <source>
        <dbReference type="EMBL" id="KKN43917.1"/>
    </source>
</evidence>
<name>A0A0F9R3W8_9ZZZZ</name>
<dbReference type="EMBL" id="LAZR01001482">
    <property type="protein sequence ID" value="KKN43917.1"/>
    <property type="molecule type" value="Genomic_DNA"/>
</dbReference>
<accession>A0A0F9R3W8</accession>
<protein>
    <submittedName>
        <fullName evidence="1">Uncharacterized protein</fullName>
    </submittedName>
</protein>
<proteinExistence type="predicted"/>
<comment type="caution">
    <text evidence="1">The sequence shown here is derived from an EMBL/GenBank/DDBJ whole genome shotgun (WGS) entry which is preliminary data.</text>
</comment>
<sequence>MEIPEEQYSCPECGSGDVGASVLMNLNDPSLFDYGKASPAWCHGCDAEFLVGDCDMVERVLAFDARRAP</sequence>
<organism evidence="1">
    <name type="scientific">marine sediment metagenome</name>
    <dbReference type="NCBI Taxonomy" id="412755"/>
    <lineage>
        <taxon>unclassified sequences</taxon>
        <taxon>metagenomes</taxon>
        <taxon>ecological metagenomes</taxon>
    </lineage>
</organism>